<evidence type="ECO:0000256" key="2">
    <source>
        <dbReference type="ARBA" id="ARBA00023125"/>
    </source>
</evidence>
<accession>A0A9P6HQG9</accession>
<reference evidence="4" key="1">
    <citation type="journal article" date="2020" name="Nat. Commun.">
        <title>Large-scale genome sequencing of mycorrhizal fungi provides insights into the early evolution of symbiotic traits.</title>
        <authorList>
            <person name="Miyauchi S."/>
            <person name="Kiss E."/>
            <person name="Kuo A."/>
            <person name="Drula E."/>
            <person name="Kohler A."/>
            <person name="Sanchez-Garcia M."/>
            <person name="Morin E."/>
            <person name="Andreopoulos B."/>
            <person name="Barry K.W."/>
            <person name="Bonito G."/>
            <person name="Buee M."/>
            <person name="Carver A."/>
            <person name="Chen C."/>
            <person name="Cichocki N."/>
            <person name="Clum A."/>
            <person name="Culley D."/>
            <person name="Crous P.W."/>
            <person name="Fauchery L."/>
            <person name="Girlanda M."/>
            <person name="Hayes R.D."/>
            <person name="Keri Z."/>
            <person name="LaButti K."/>
            <person name="Lipzen A."/>
            <person name="Lombard V."/>
            <person name="Magnuson J."/>
            <person name="Maillard F."/>
            <person name="Murat C."/>
            <person name="Nolan M."/>
            <person name="Ohm R.A."/>
            <person name="Pangilinan J."/>
            <person name="Pereira M.F."/>
            <person name="Perotto S."/>
            <person name="Peter M."/>
            <person name="Pfister S."/>
            <person name="Riley R."/>
            <person name="Sitrit Y."/>
            <person name="Stielow J.B."/>
            <person name="Szollosi G."/>
            <person name="Zifcakova L."/>
            <person name="Stursova M."/>
            <person name="Spatafora J.W."/>
            <person name="Tedersoo L."/>
            <person name="Vaario L.M."/>
            <person name="Yamada A."/>
            <person name="Yan M."/>
            <person name="Wang P."/>
            <person name="Xu J."/>
            <person name="Bruns T."/>
            <person name="Baldrian P."/>
            <person name="Vilgalys R."/>
            <person name="Dunand C."/>
            <person name="Henrissat B."/>
            <person name="Grigoriev I.V."/>
            <person name="Hibbett D."/>
            <person name="Nagy L.G."/>
            <person name="Martin F.M."/>
        </authorList>
    </citation>
    <scope>NUCLEOTIDE SEQUENCE</scope>
    <source>
        <strain evidence="4">UH-Tt-Lm1</strain>
    </source>
</reference>
<keyword evidence="5" id="KW-1185">Reference proteome</keyword>
<comment type="caution">
    <text evidence="4">The sequence shown here is derived from an EMBL/GenBank/DDBJ whole genome shotgun (WGS) entry which is preliminary data.</text>
</comment>
<dbReference type="Proteomes" id="UP000736335">
    <property type="component" value="Unassembled WGS sequence"/>
</dbReference>
<dbReference type="InterPro" id="IPR000814">
    <property type="entry name" value="TBP"/>
</dbReference>
<keyword evidence="2" id="KW-0238">DNA-binding</keyword>
<dbReference type="OrthoDB" id="2127950at2759"/>
<dbReference type="AlphaFoldDB" id="A0A9P6HQG9"/>
<name>A0A9P6HQG9_9AGAM</name>
<dbReference type="GO" id="GO:0006352">
    <property type="term" value="P:DNA-templated transcription initiation"/>
    <property type="evidence" value="ECO:0007669"/>
    <property type="project" value="InterPro"/>
</dbReference>
<sequence length="69" mass="7599">GKMAVTGAKPGDSSRLASRKYACIDQKLGFDTKFLEFTTRRIVGGHGVKFPIRSEGLVYNHGHFIIYGP</sequence>
<dbReference type="GO" id="GO:0003677">
    <property type="term" value="F:DNA binding"/>
    <property type="evidence" value="ECO:0007669"/>
    <property type="project" value="UniProtKB-KW"/>
</dbReference>
<protein>
    <submittedName>
        <fullName evidence="4">Uncharacterized protein</fullName>
    </submittedName>
</protein>
<dbReference type="Gene3D" id="3.30.310.10">
    <property type="entry name" value="TATA-Binding Protein"/>
    <property type="match status" value="1"/>
</dbReference>
<dbReference type="PANTHER" id="PTHR10126">
    <property type="entry name" value="TATA-BOX BINDING PROTEIN"/>
    <property type="match status" value="1"/>
</dbReference>
<organism evidence="4 5">
    <name type="scientific">Thelephora terrestris</name>
    <dbReference type="NCBI Taxonomy" id="56493"/>
    <lineage>
        <taxon>Eukaryota</taxon>
        <taxon>Fungi</taxon>
        <taxon>Dikarya</taxon>
        <taxon>Basidiomycota</taxon>
        <taxon>Agaricomycotina</taxon>
        <taxon>Agaricomycetes</taxon>
        <taxon>Thelephorales</taxon>
        <taxon>Thelephoraceae</taxon>
        <taxon>Thelephora</taxon>
    </lineage>
</organism>
<keyword evidence="3" id="KW-0804">Transcription</keyword>
<feature type="non-terminal residue" evidence="4">
    <location>
        <position position="1"/>
    </location>
</feature>
<dbReference type="EMBL" id="WIUZ02000001">
    <property type="protein sequence ID" value="KAF9791997.1"/>
    <property type="molecule type" value="Genomic_DNA"/>
</dbReference>
<evidence type="ECO:0000313" key="4">
    <source>
        <dbReference type="EMBL" id="KAF9791997.1"/>
    </source>
</evidence>
<gene>
    <name evidence="4" type="ORF">BJ322DRAFT_976679</name>
</gene>
<proteinExistence type="inferred from homology"/>
<evidence type="ECO:0000256" key="1">
    <source>
        <dbReference type="ARBA" id="ARBA00005560"/>
    </source>
</evidence>
<comment type="similarity">
    <text evidence="1">Belongs to the TBP family.</text>
</comment>
<reference evidence="4" key="2">
    <citation type="submission" date="2020-11" db="EMBL/GenBank/DDBJ databases">
        <authorList>
            <consortium name="DOE Joint Genome Institute"/>
            <person name="Kuo A."/>
            <person name="Miyauchi S."/>
            <person name="Kiss E."/>
            <person name="Drula E."/>
            <person name="Kohler A."/>
            <person name="Sanchez-Garcia M."/>
            <person name="Andreopoulos B."/>
            <person name="Barry K.W."/>
            <person name="Bonito G."/>
            <person name="Buee M."/>
            <person name="Carver A."/>
            <person name="Chen C."/>
            <person name="Cichocki N."/>
            <person name="Clum A."/>
            <person name="Culley D."/>
            <person name="Crous P.W."/>
            <person name="Fauchery L."/>
            <person name="Girlanda M."/>
            <person name="Hayes R."/>
            <person name="Keri Z."/>
            <person name="Labutti K."/>
            <person name="Lipzen A."/>
            <person name="Lombard V."/>
            <person name="Magnuson J."/>
            <person name="Maillard F."/>
            <person name="Morin E."/>
            <person name="Murat C."/>
            <person name="Nolan M."/>
            <person name="Ohm R."/>
            <person name="Pangilinan J."/>
            <person name="Pereira M."/>
            <person name="Perotto S."/>
            <person name="Peter M."/>
            <person name="Riley R."/>
            <person name="Sitrit Y."/>
            <person name="Stielow B."/>
            <person name="Szollosi G."/>
            <person name="Zifcakova L."/>
            <person name="Stursova M."/>
            <person name="Spatafora J.W."/>
            <person name="Tedersoo L."/>
            <person name="Vaario L.-M."/>
            <person name="Yamada A."/>
            <person name="Yan M."/>
            <person name="Wang P."/>
            <person name="Xu J."/>
            <person name="Bruns T."/>
            <person name="Baldrian P."/>
            <person name="Vilgalys R."/>
            <person name="Henrissat B."/>
            <person name="Grigoriev I.V."/>
            <person name="Hibbett D."/>
            <person name="Nagy L.G."/>
            <person name="Martin F.M."/>
        </authorList>
    </citation>
    <scope>NUCLEOTIDE SEQUENCE</scope>
    <source>
        <strain evidence="4">UH-Tt-Lm1</strain>
    </source>
</reference>
<evidence type="ECO:0000256" key="3">
    <source>
        <dbReference type="ARBA" id="ARBA00023163"/>
    </source>
</evidence>
<feature type="non-terminal residue" evidence="4">
    <location>
        <position position="69"/>
    </location>
</feature>
<dbReference type="InterPro" id="IPR012295">
    <property type="entry name" value="TBP_dom_sf"/>
</dbReference>
<evidence type="ECO:0000313" key="5">
    <source>
        <dbReference type="Proteomes" id="UP000736335"/>
    </source>
</evidence>